<feature type="transmembrane region" description="Helical" evidence="1">
    <location>
        <begin position="93"/>
        <end position="115"/>
    </location>
</feature>
<name>A0A6N3DUM1_9CLOT</name>
<dbReference type="AlphaFoldDB" id="A0A6N3DUM1"/>
<evidence type="ECO:0000313" key="2">
    <source>
        <dbReference type="EMBL" id="VYU29693.1"/>
    </source>
</evidence>
<dbReference type="RefSeq" id="WP_156626444.1">
    <property type="nucleotide sequence ID" value="NZ_CACRTO010000019.1"/>
</dbReference>
<keyword evidence="1" id="KW-0472">Membrane</keyword>
<reference evidence="2" key="1">
    <citation type="submission" date="2019-11" db="EMBL/GenBank/DDBJ databases">
        <authorList>
            <person name="Feng L."/>
        </authorList>
    </citation>
    <scope>NUCLEOTIDE SEQUENCE</scope>
    <source>
        <strain evidence="2">CTertiumLFYP3</strain>
    </source>
</reference>
<accession>A0A6N3DUM1</accession>
<dbReference type="EMBL" id="CACRTO010000019">
    <property type="protein sequence ID" value="VYU29693.1"/>
    <property type="molecule type" value="Genomic_DNA"/>
</dbReference>
<proteinExistence type="predicted"/>
<sequence length="142" mass="15631">MSTFVLTREYDLQLPNSYSEIDRDEMDYVDGGVGVYFTQRLANYLQAMPKTKYWWGVAWDFSASSADDAGNKFSDLAFEIGINGSLLAGAARIITGGLGALYFGFLTGVTGYAFYKVYTQLRDANSGATLSLHSGGFRVNPW</sequence>
<evidence type="ECO:0000256" key="1">
    <source>
        <dbReference type="SAM" id="Phobius"/>
    </source>
</evidence>
<keyword evidence="1" id="KW-1133">Transmembrane helix</keyword>
<gene>
    <name evidence="2" type="ORF">CTLFYP3_01989</name>
</gene>
<organism evidence="2">
    <name type="scientific">Clostridium tertium</name>
    <dbReference type="NCBI Taxonomy" id="1559"/>
    <lineage>
        <taxon>Bacteria</taxon>
        <taxon>Bacillati</taxon>
        <taxon>Bacillota</taxon>
        <taxon>Clostridia</taxon>
        <taxon>Eubacteriales</taxon>
        <taxon>Clostridiaceae</taxon>
        <taxon>Clostridium</taxon>
    </lineage>
</organism>
<keyword evidence="1" id="KW-0812">Transmembrane</keyword>
<protein>
    <submittedName>
        <fullName evidence="2">Uncharacterized protein</fullName>
    </submittedName>
</protein>